<sequence>MPVIKYKTKEEELQARVDAMAKPKFATKAEEEKARDARAVERAKRASFDDAKATEEEKSEPEKKSVGFLASLDTDGDGKISASEMLAGGSRALRSAGSAVSSSMASASGMDLDGDGVVTAAEVAEAARIQKEKAYQAYQATRNELNTWNELRRSGDYDELLDRMGNKLYSVKDAMSRRLEKLAKDDDSYGSEETVDAPLFEPLTKHFTYPKDRPKPLPDPDFALHIGYRDAIDKANRMRNEKLRKAAIRITRPTEKGHDGILRIGSRRRRSEAISRHELGRPQTPGTPSKHFKGRHHYPKGEGAPSPTVADRLKRGASNLFDDVRNFSAGGVMKSGKGAASNMMGKVQRVSFDSVESSLGKAGSSVVSSFSKVGSSMKHGLDADGDGHLSAADLAGAAKQSAKNILGGAKSMFKGVKGVGSSIKSGLAHGLDADGDGKIELSDFTSRAKSGAKSLVALPGAAGRAVMSAGGARAPAPAPVMEIESPVRPTSAGEFFPRRSAYYVRQAPPGSTDEDKMWGAQQGLRARGLRRRLANAVRALASHVGNDHEQTKAGWLWFLEKHGAWKRRFYELHGTSLIAFDGPRQWRPKEARVERRRIECGWAVCHAKLVDEIAHRNAGLAFFAPHRARQQAKEPDGLASVFLSGIESEAPLSLTVYGREEKEDVAVLFRAERDESSDSWAAAIRQACLRANLNCKEHKEQAAASLLQDLATAQALTAHRRDSVFGELERKGLLDRRGVTRVKEGFVELAYLPPVTAVDPEIRQRAEQAEVTWLRAFVTLGEDAALHIGTDAAEARSHEPLIVLSLRNCAFEIDFESRKGHVELRLKTRLREVRFRPKHKVALEAWLTAMRDVLAQATRANDVPGATLMEFRPRDGPLMGKGAVESDAALATLLHAADDVLDVSLEDVLLSNEMRDAFRSFLGENDVVVDTWRSAGALLDCMRKHRIDMRHAGNKEIEASAKAADTVDELRDQLKLVWSHKTNEWSKAGSLPEGVLKGPLHREAWEALCPVDQYGDERDVEDVLVEPSYDDLFAQVRAQCYTYLVPKLETFRDAPKFEYVARRFLNLTEIEDPDPISHVDDALTALQAHGDALPSDDESSYDSEEESYSESYSSSEDEESLAESSLASAPPVVPPKEVDRSKPLPLGRRLVLYNPVPWTLTKPDKGAPIARTSKKDHQTPKKGNVVKGEVYVTLGDGVNEIGRGGDCAVVLHTDARCSRVHGRFEVEPHPHARENCPTCQFDRSSVDACRKFCDECRCFICKKPARLCSDWSAHCLAASTSIQSQQRRKLYERRRIKNGEPKFEETLTARCFYVDLGSSRGTLVNGSLARGRVPLRPGDSIKIGHTSLTFAIQQAGAAKPLRCEPDSESSDDDSEPKKKPSLLKDMMRSTLSGITAKKELGIDSDQQDIDLKKAERDTTALEGVGSKDERMKRLNAMRSKTQSAAERRESTKHMGDMGGRSSSPDVHKLAKKRANSPMDELMSSRHATQEDENSFGSQGKEHSGLGFLKKAEKKKSFKWGSK</sequence>
<name>A0A8J2SPJ3_9STRA</name>
<feature type="compositionally biased region" description="Basic residues" evidence="2">
    <location>
        <begin position="1511"/>
        <end position="1522"/>
    </location>
</feature>
<dbReference type="InterPro" id="IPR011993">
    <property type="entry name" value="PH-like_dom_sf"/>
</dbReference>
<dbReference type="PROSITE" id="PS00018">
    <property type="entry name" value="EF_HAND_1"/>
    <property type="match status" value="4"/>
</dbReference>
<proteinExistence type="predicted"/>
<gene>
    <name evidence="5" type="ORF">PECAL_3P09390</name>
</gene>
<dbReference type="Gene3D" id="1.10.238.10">
    <property type="entry name" value="EF-hand"/>
    <property type="match status" value="1"/>
</dbReference>
<dbReference type="InterPro" id="IPR001849">
    <property type="entry name" value="PH_domain"/>
</dbReference>
<dbReference type="InterPro" id="IPR002048">
    <property type="entry name" value="EF_hand_dom"/>
</dbReference>
<dbReference type="Pfam" id="PF00498">
    <property type="entry name" value="FHA"/>
    <property type="match status" value="1"/>
</dbReference>
<feature type="region of interest" description="Disordered" evidence="2">
    <location>
        <begin position="1420"/>
        <end position="1522"/>
    </location>
</feature>
<feature type="compositionally biased region" description="Basic and acidic residues" evidence="2">
    <location>
        <begin position="271"/>
        <end position="280"/>
    </location>
</feature>
<dbReference type="InterPro" id="IPR008984">
    <property type="entry name" value="SMAD_FHA_dom_sf"/>
</dbReference>
<feature type="domain" description="PH" evidence="3">
    <location>
        <begin position="549"/>
        <end position="689"/>
    </location>
</feature>
<evidence type="ECO:0000259" key="4">
    <source>
        <dbReference type="PROSITE" id="PS50222"/>
    </source>
</evidence>
<dbReference type="EMBL" id="CAKKNE010000003">
    <property type="protein sequence ID" value="CAH0371022.1"/>
    <property type="molecule type" value="Genomic_DNA"/>
</dbReference>
<feature type="compositionally biased region" description="Basic and acidic residues" evidence="2">
    <location>
        <begin position="1420"/>
        <end position="1432"/>
    </location>
</feature>
<dbReference type="InterPro" id="IPR018247">
    <property type="entry name" value="EF_Hand_1_Ca_BS"/>
</dbReference>
<feature type="domain" description="EF-hand" evidence="4">
    <location>
        <begin position="60"/>
        <end position="95"/>
    </location>
</feature>
<dbReference type="SUPFAM" id="SSF47473">
    <property type="entry name" value="EF-hand"/>
    <property type="match status" value="1"/>
</dbReference>
<keyword evidence="1" id="KW-0106">Calcium</keyword>
<dbReference type="OrthoDB" id="10649487at2759"/>
<dbReference type="PROSITE" id="PS50003">
    <property type="entry name" value="PH_DOMAIN"/>
    <property type="match status" value="1"/>
</dbReference>
<feature type="region of interest" description="Disordered" evidence="2">
    <location>
        <begin position="26"/>
        <end position="70"/>
    </location>
</feature>
<dbReference type="SUPFAM" id="SSF50729">
    <property type="entry name" value="PH domain-like"/>
    <property type="match status" value="1"/>
</dbReference>
<protein>
    <submittedName>
        <fullName evidence="5">Uncharacterized protein</fullName>
    </submittedName>
</protein>
<evidence type="ECO:0000259" key="3">
    <source>
        <dbReference type="PROSITE" id="PS50003"/>
    </source>
</evidence>
<dbReference type="GO" id="GO:0005509">
    <property type="term" value="F:calcium ion binding"/>
    <property type="evidence" value="ECO:0007669"/>
    <property type="project" value="InterPro"/>
</dbReference>
<dbReference type="PROSITE" id="PS50222">
    <property type="entry name" value="EF_HAND_2"/>
    <property type="match status" value="2"/>
</dbReference>
<evidence type="ECO:0000256" key="1">
    <source>
        <dbReference type="ARBA" id="ARBA00022837"/>
    </source>
</evidence>
<dbReference type="InterPro" id="IPR011992">
    <property type="entry name" value="EF-hand-dom_pair"/>
</dbReference>
<feature type="region of interest" description="Disordered" evidence="2">
    <location>
        <begin position="1361"/>
        <end position="1382"/>
    </location>
</feature>
<accession>A0A8J2SPJ3</accession>
<reference evidence="5" key="1">
    <citation type="submission" date="2021-11" db="EMBL/GenBank/DDBJ databases">
        <authorList>
            <consortium name="Genoscope - CEA"/>
            <person name="William W."/>
        </authorList>
    </citation>
    <scope>NUCLEOTIDE SEQUENCE</scope>
</reference>
<feature type="domain" description="EF-hand" evidence="4">
    <location>
        <begin position="110"/>
        <end position="133"/>
    </location>
</feature>
<dbReference type="Proteomes" id="UP000789595">
    <property type="component" value="Unassembled WGS sequence"/>
</dbReference>
<dbReference type="CDD" id="cd00060">
    <property type="entry name" value="FHA"/>
    <property type="match status" value="1"/>
</dbReference>
<feature type="region of interest" description="Disordered" evidence="2">
    <location>
        <begin position="1162"/>
        <end position="1181"/>
    </location>
</feature>
<dbReference type="SUPFAM" id="SSF49879">
    <property type="entry name" value="SMAD/FHA domain"/>
    <property type="match status" value="1"/>
</dbReference>
<keyword evidence="6" id="KW-1185">Reference proteome</keyword>
<evidence type="ECO:0000313" key="5">
    <source>
        <dbReference type="EMBL" id="CAH0371022.1"/>
    </source>
</evidence>
<dbReference type="Gene3D" id="2.60.200.20">
    <property type="match status" value="1"/>
</dbReference>
<feature type="compositionally biased region" description="Basic and acidic residues" evidence="2">
    <location>
        <begin position="1445"/>
        <end position="1455"/>
    </location>
</feature>
<dbReference type="InterPro" id="IPR000253">
    <property type="entry name" value="FHA_dom"/>
</dbReference>
<evidence type="ECO:0000313" key="6">
    <source>
        <dbReference type="Proteomes" id="UP000789595"/>
    </source>
</evidence>
<comment type="caution">
    <text evidence="5">The sequence shown here is derived from an EMBL/GenBank/DDBJ whole genome shotgun (WGS) entry which is preliminary data.</text>
</comment>
<feature type="region of interest" description="Disordered" evidence="2">
    <location>
        <begin position="1091"/>
        <end position="1141"/>
    </location>
</feature>
<feature type="region of interest" description="Disordered" evidence="2">
    <location>
        <begin position="267"/>
        <end position="308"/>
    </location>
</feature>
<dbReference type="Pfam" id="PF13202">
    <property type="entry name" value="EF-hand_5"/>
    <property type="match status" value="1"/>
</dbReference>
<dbReference type="Gene3D" id="2.30.29.30">
    <property type="entry name" value="Pleckstrin-homology domain (PH domain)/Phosphotyrosine-binding domain (PTB)"/>
    <property type="match status" value="1"/>
</dbReference>
<feature type="compositionally biased region" description="Basic and acidic residues" evidence="2">
    <location>
        <begin position="26"/>
        <end position="65"/>
    </location>
</feature>
<feature type="compositionally biased region" description="Acidic residues" evidence="2">
    <location>
        <begin position="1094"/>
        <end position="1108"/>
    </location>
</feature>
<organism evidence="5 6">
    <name type="scientific">Pelagomonas calceolata</name>
    <dbReference type="NCBI Taxonomy" id="35677"/>
    <lineage>
        <taxon>Eukaryota</taxon>
        <taxon>Sar</taxon>
        <taxon>Stramenopiles</taxon>
        <taxon>Ochrophyta</taxon>
        <taxon>Pelagophyceae</taxon>
        <taxon>Pelagomonadales</taxon>
        <taxon>Pelagomonadaceae</taxon>
        <taxon>Pelagomonas</taxon>
    </lineage>
</organism>
<evidence type="ECO:0000256" key="2">
    <source>
        <dbReference type="SAM" id="MobiDB-lite"/>
    </source>
</evidence>